<name>A0A6A6H287_VIRVR</name>
<evidence type="ECO:0000256" key="1">
    <source>
        <dbReference type="SAM" id="MobiDB-lite"/>
    </source>
</evidence>
<sequence>MSYVSTADALATPPQETPPVPPTHSETSKGIPDRHNPSPFFRLPRELRDKIYAYALTSSQPFIWPSEHSTHGLHPALLATSKAAYKEAAPILYSHNKFMFSHPSDANMFVHIMSREHAAAITNICLRIRDRDLRLWTGYLGSTTSFRSLRADMPSLKMLWIFFRSTAWNHLSDPVENFRHWQSEPKLKDLCMNLEGRTDAEVRVICCHRVNRVHFEHLKQEFAKELVVDPEGDARSAFGKICEVNVALELSCPE</sequence>
<dbReference type="Proteomes" id="UP000800092">
    <property type="component" value="Unassembled WGS sequence"/>
</dbReference>
<gene>
    <name evidence="3" type="ORF">EV356DRAFT_506165</name>
</gene>
<evidence type="ECO:0000259" key="2">
    <source>
        <dbReference type="Pfam" id="PF24864"/>
    </source>
</evidence>
<proteinExistence type="predicted"/>
<accession>A0A6A6H287</accession>
<evidence type="ECO:0000313" key="4">
    <source>
        <dbReference type="Proteomes" id="UP000800092"/>
    </source>
</evidence>
<dbReference type="InterPro" id="IPR038883">
    <property type="entry name" value="AN11006-like"/>
</dbReference>
<dbReference type="Pfam" id="PF24864">
    <property type="entry name" value="DUF7730"/>
    <property type="match status" value="1"/>
</dbReference>
<reference evidence="3" key="1">
    <citation type="journal article" date="2020" name="Stud. Mycol.">
        <title>101 Dothideomycetes genomes: a test case for predicting lifestyles and emergence of pathogens.</title>
        <authorList>
            <person name="Haridas S."/>
            <person name="Albert R."/>
            <person name="Binder M."/>
            <person name="Bloem J."/>
            <person name="Labutti K."/>
            <person name="Salamov A."/>
            <person name="Andreopoulos B."/>
            <person name="Baker S."/>
            <person name="Barry K."/>
            <person name="Bills G."/>
            <person name="Bluhm B."/>
            <person name="Cannon C."/>
            <person name="Castanera R."/>
            <person name="Culley D."/>
            <person name="Daum C."/>
            <person name="Ezra D."/>
            <person name="Gonzalez J."/>
            <person name="Henrissat B."/>
            <person name="Kuo A."/>
            <person name="Liang C."/>
            <person name="Lipzen A."/>
            <person name="Lutzoni F."/>
            <person name="Magnuson J."/>
            <person name="Mondo S."/>
            <person name="Nolan M."/>
            <person name="Ohm R."/>
            <person name="Pangilinan J."/>
            <person name="Park H.-J."/>
            <person name="Ramirez L."/>
            <person name="Alfaro M."/>
            <person name="Sun H."/>
            <person name="Tritt A."/>
            <person name="Yoshinaga Y."/>
            <person name="Zwiers L.-H."/>
            <person name="Turgeon B."/>
            <person name="Goodwin S."/>
            <person name="Spatafora J."/>
            <person name="Crous P."/>
            <person name="Grigoriev I."/>
        </authorList>
    </citation>
    <scope>NUCLEOTIDE SEQUENCE</scope>
    <source>
        <strain evidence="3">Tuck. ex Michener</strain>
    </source>
</reference>
<protein>
    <recommendedName>
        <fullName evidence="2">DUF7730 domain-containing protein</fullName>
    </recommendedName>
</protein>
<feature type="region of interest" description="Disordered" evidence="1">
    <location>
        <begin position="1"/>
        <end position="39"/>
    </location>
</feature>
<organism evidence="3 4">
    <name type="scientific">Viridothelium virens</name>
    <name type="common">Speckled blister lichen</name>
    <name type="synonym">Trypethelium virens</name>
    <dbReference type="NCBI Taxonomy" id="1048519"/>
    <lineage>
        <taxon>Eukaryota</taxon>
        <taxon>Fungi</taxon>
        <taxon>Dikarya</taxon>
        <taxon>Ascomycota</taxon>
        <taxon>Pezizomycotina</taxon>
        <taxon>Dothideomycetes</taxon>
        <taxon>Dothideomycetes incertae sedis</taxon>
        <taxon>Trypetheliales</taxon>
        <taxon>Trypetheliaceae</taxon>
        <taxon>Viridothelium</taxon>
    </lineage>
</organism>
<evidence type="ECO:0000313" key="3">
    <source>
        <dbReference type="EMBL" id="KAF2231981.1"/>
    </source>
</evidence>
<feature type="domain" description="DUF7730" evidence="2">
    <location>
        <begin position="70"/>
        <end position="136"/>
    </location>
</feature>
<dbReference type="AlphaFoldDB" id="A0A6A6H287"/>
<dbReference type="InterPro" id="IPR056632">
    <property type="entry name" value="DUF7730"/>
</dbReference>
<keyword evidence="4" id="KW-1185">Reference proteome</keyword>
<dbReference type="EMBL" id="ML991820">
    <property type="protein sequence ID" value="KAF2231981.1"/>
    <property type="molecule type" value="Genomic_DNA"/>
</dbReference>
<dbReference type="PANTHER" id="PTHR42085">
    <property type="entry name" value="F-BOX DOMAIN-CONTAINING PROTEIN"/>
    <property type="match status" value="1"/>
</dbReference>
<dbReference type="OrthoDB" id="62952at2759"/>
<dbReference type="PANTHER" id="PTHR42085:SF1">
    <property type="entry name" value="F-BOX DOMAIN-CONTAINING PROTEIN"/>
    <property type="match status" value="1"/>
</dbReference>